<proteinExistence type="predicted"/>
<dbReference type="KEGG" id="vpy:HZI73_06640"/>
<protein>
    <submittedName>
        <fullName evidence="1">Uncharacterized protein</fullName>
    </submittedName>
</protein>
<keyword evidence="2" id="KW-1185">Reference proteome</keyword>
<dbReference type="AlphaFoldDB" id="A0A8J8MID9"/>
<gene>
    <name evidence="1" type="ORF">HZI73_06640</name>
</gene>
<reference evidence="1" key="1">
    <citation type="submission" date="2020-07" db="EMBL/GenBank/DDBJ databases">
        <title>Vallitalea pronyensis genome.</title>
        <authorList>
            <person name="Postec A."/>
        </authorList>
    </citation>
    <scope>NUCLEOTIDE SEQUENCE</scope>
    <source>
        <strain evidence="1">FatNI3</strain>
    </source>
</reference>
<dbReference type="RefSeq" id="WP_212697471.1">
    <property type="nucleotide sequence ID" value="NZ_CP058649.1"/>
</dbReference>
<organism evidence="1 2">
    <name type="scientific">Vallitalea pronyensis</name>
    <dbReference type="NCBI Taxonomy" id="1348613"/>
    <lineage>
        <taxon>Bacteria</taxon>
        <taxon>Bacillati</taxon>
        <taxon>Bacillota</taxon>
        <taxon>Clostridia</taxon>
        <taxon>Lachnospirales</taxon>
        <taxon>Vallitaleaceae</taxon>
        <taxon>Vallitalea</taxon>
    </lineage>
</organism>
<dbReference type="Pfam" id="PF20124">
    <property type="entry name" value="DUF6514"/>
    <property type="match status" value="1"/>
</dbReference>
<accession>A0A8J8MID9</accession>
<dbReference type="Proteomes" id="UP000683246">
    <property type="component" value="Chromosome"/>
</dbReference>
<sequence>MKKLLKGTRQVITEDNHYLNLEYYLVETNYVEQGTSNTAYGIEIMKEFNGEVETDIVQKITSHKDEAMQIMDKLIANTVTPMSMVIAIDELCSLKI</sequence>
<dbReference type="EMBL" id="CP058649">
    <property type="protein sequence ID" value="QUI21997.1"/>
    <property type="molecule type" value="Genomic_DNA"/>
</dbReference>
<evidence type="ECO:0000313" key="2">
    <source>
        <dbReference type="Proteomes" id="UP000683246"/>
    </source>
</evidence>
<name>A0A8J8MID9_9FIRM</name>
<evidence type="ECO:0000313" key="1">
    <source>
        <dbReference type="EMBL" id="QUI21997.1"/>
    </source>
</evidence>
<dbReference type="InterPro" id="IPR017016">
    <property type="entry name" value="UCP033595"/>
</dbReference>